<dbReference type="SUPFAM" id="SSF50998">
    <property type="entry name" value="Quinoprotein alcohol dehydrogenase-like"/>
    <property type="match status" value="1"/>
</dbReference>
<dbReference type="InterPro" id="IPR039535">
    <property type="entry name" value="ASST-like"/>
</dbReference>
<dbReference type="Pfam" id="PF14269">
    <property type="entry name" value="Arylsulfotran_2"/>
    <property type="match status" value="1"/>
</dbReference>
<evidence type="ECO:0000313" key="2">
    <source>
        <dbReference type="Proteomes" id="UP000659223"/>
    </source>
</evidence>
<dbReference type="InterPro" id="IPR011047">
    <property type="entry name" value="Quinoprotein_ADH-like_sf"/>
</dbReference>
<gene>
    <name evidence="1" type="ORF">GCM10010324_03860</name>
</gene>
<organism evidence="1 2">
    <name type="scientific">Streptomyces hiroshimensis</name>
    <dbReference type="NCBI Taxonomy" id="66424"/>
    <lineage>
        <taxon>Bacteria</taxon>
        <taxon>Bacillati</taxon>
        <taxon>Actinomycetota</taxon>
        <taxon>Actinomycetes</taxon>
        <taxon>Kitasatosporales</taxon>
        <taxon>Streptomycetaceae</taxon>
        <taxon>Streptomyces</taxon>
    </lineage>
</organism>
<dbReference type="RefSeq" id="WP_190019782.1">
    <property type="nucleotide sequence ID" value="NZ_BMUT01000001.1"/>
</dbReference>
<comment type="caution">
    <text evidence="1">The sequence shown here is derived from an EMBL/GenBank/DDBJ whole genome shotgun (WGS) entry which is preliminary data.</text>
</comment>
<sequence length="404" mass="44241">MAPARPGQDDTHFLLSPSASYPQPFACLIDRHGQVVYAWSSTLDQPAPESEPPAYLRGWNHVELGTDGSLYVMVPLHALLKLRPDSSVAWRAELPVHHDLDLHPNGEIYALTEEPRAVPWPGGARILLDNTITILGSDGEVHAAHSLYDILTTDPTLKALIEKEGDQRATGGHLPDPAMYGLDGRRGRDISRRLRDLPGSPCDVLHANTVEILRAHPQGLWDEGDVLVSLRNLDLIAVLDLHAQAVRWFWGPGELSAQHQPSARPNGTVLVFDNGQAHGRSRVLEIEPATGQIVWQYMANPPESLFCAMAGGCEELPGGTVLISDAQGGRGIEVTRDGHTTWAVRISTRQASAITSRAEFYRMAPIPYATVALLDGDCPARDMVRSRLRCELRDNLPLTLRGTL</sequence>
<keyword evidence="2" id="KW-1185">Reference proteome</keyword>
<dbReference type="EMBL" id="BMUT01000001">
    <property type="protein sequence ID" value="GGX62351.1"/>
    <property type="molecule type" value="Genomic_DNA"/>
</dbReference>
<evidence type="ECO:0000313" key="1">
    <source>
        <dbReference type="EMBL" id="GGX62351.1"/>
    </source>
</evidence>
<reference evidence="2" key="1">
    <citation type="journal article" date="2019" name="Int. J. Syst. Evol. Microbiol.">
        <title>The Global Catalogue of Microorganisms (GCM) 10K type strain sequencing project: providing services to taxonomists for standard genome sequencing and annotation.</title>
        <authorList>
            <consortium name="The Broad Institute Genomics Platform"/>
            <consortium name="The Broad Institute Genome Sequencing Center for Infectious Disease"/>
            <person name="Wu L."/>
            <person name="Ma J."/>
        </authorList>
    </citation>
    <scope>NUCLEOTIDE SEQUENCE [LARGE SCALE GENOMIC DNA]</scope>
    <source>
        <strain evidence="2">JCM 4586</strain>
    </source>
</reference>
<accession>A0ABQ2Y541</accession>
<dbReference type="Proteomes" id="UP000659223">
    <property type="component" value="Unassembled WGS sequence"/>
</dbReference>
<evidence type="ECO:0008006" key="3">
    <source>
        <dbReference type="Google" id="ProtNLM"/>
    </source>
</evidence>
<name>A0ABQ2Y541_9ACTN</name>
<proteinExistence type="predicted"/>
<protein>
    <recommendedName>
        <fullName evidence="3">Arylsulfotransferase ASST</fullName>
    </recommendedName>
</protein>